<keyword evidence="4 7" id="KW-1133">Transmembrane helix</keyword>
<dbReference type="Proteomes" id="UP000076079">
    <property type="component" value="Chromosome"/>
</dbReference>
<dbReference type="InterPro" id="IPR050250">
    <property type="entry name" value="Macrolide_Exporter_MacB"/>
</dbReference>
<feature type="domain" description="MacB-like periplasmic core" evidence="9">
    <location>
        <begin position="381"/>
        <end position="540"/>
    </location>
</feature>
<name>A0A143PJ91_LUTPR</name>
<feature type="transmembrane region" description="Helical" evidence="7">
    <location>
        <begin position="630"/>
        <end position="654"/>
    </location>
</feature>
<dbReference type="OrthoDB" id="9770036at2"/>
<keyword evidence="10" id="KW-0067">ATP-binding</keyword>
<keyword evidence="10" id="KW-0547">Nucleotide-binding</keyword>
<dbReference type="EC" id="3.6.3.-" evidence="10"/>
<feature type="transmembrane region" description="Helical" evidence="7">
    <location>
        <begin position="227"/>
        <end position="254"/>
    </location>
</feature>
<evidence type="ECO:0000256" key="6">
    <source>
        <dbReference type="ARBA" id="ARBA00038076"/>
    </source>
</evidence>
<dbReference type="GO" id="GO:0005886">
    <property type="term" value="C:plasma membrane"/>
    <property type="evidence" value="ECO:0007669"/>
    <property type="project" value="UniProtKB-SubCell"/>
</dbReference>
<dbReference type="Pfam" id="PF12704">
    <property type="entry name" value="MacB_PCD"/>
    <property type="match status" value="1"/>
</dbReference>
<evidence type="ECO:0000256" key="7">
    <source>
        <dbReference type="SAM" id="Phobius"/>
    </source>
</evidence>
<keyword evidence="10" id="KW-0378">Hydrolase</keyword>
<dbReference type="STRING" id="1855912.LuPra_01676"/>
<feature type="transmembrane region" description="Helical" evidence="7">
    <location>
        <begin position="585"/>
        <end position="610"/>
    </location>
</feature>
<sequence>MHKPRPFWHLRRSSIPSEVDEELQLHFDMRVAELVGEGMPADQARRTALRQFGDLEATRRYCRQQDERLENVTQRGLFLQDVLQDLRIGTRGLLRAPALVLTIVASVGLGLGATAAIFGAVNAALLRPLPYAEPDRLVRIDTDTPPFKFRFSAVDYLAFSEQQTRFERSATYTDRSVSFLDGDTAELLRTRVVSWGFFSVVARATSRHADLAVRTALGTSRGRLLRYLLAESAVLAAGAAALGLGVAWVGLRLLQTQASGYFPRMAEIRFDTATVLFVAALAISSALLFGLLPALQATRGSANVSVRSTRTITGGMGARRLRRSLVTAQFAIATPLLVVAALLLTNINRLRDVDLGFDTTRVLTGSIRLPTTQYREGAHAQVFWDELRRRVETLPGVSSVAFADGLPPNNVGNFNNFDLEQHPTPSGQSQPVTPWVAVTADYVRTLGLTLLEGRLLDERDAAQDDLLSIVVDRAWARRFFPNESAVGQRLREGGCTTCPWTTVVGVVSQVKYAGIDRPDEGTVYTPLAGGTSRYVVVRTAGDPRTIAAPVRQVVRQLEPSAPLSDVATMDMLVDQSLEQPQSLSLLVTGFATIALLLSAIGVNGAMGYYVQQHLKEICIRMALGGSRADVARLVIGHGMAVAGMGIVAGLVLALMTTHLMSSLLFGVGTLDLSAYTTAGALLLVVALVACAVPAFRAMRLQPATVLRGD</sequence>
<feature type="transmembrane region" description="Helical" evidence="7">
    <location>
        <begin position="674"/>
        <end position="695"/>
    </location>
</feature>
<accession>A0A143PJ91</accession>
<comment type="subcellular location">
    <subcellularLocation>
        <location evidence="1">Cell membrane</location>
        <topology evidence="1">Multi-pass membrane protein</topology>
    </subcellularLocation>
</comment>
<dbReference type="Pfam" id="PF02687">
    <property type="entry name" value="FtsX"/>
    <property type="match status" value="2"/>
</dbReference>
<feature type="domain" description="ABC3 transporter permease C-terminal" evidence="8">
    <location>
        <begin position="197"/>
        <end position="300"/>
    </location>
</feature>
<evidence type="ECO:0000256" key="5">
    <source>
        <dbReference type="ARBA" id="ARBA00023136"/>
    </source>
</evidence>
<evidence type="ECO:0000313" key="10">
    <source>
        <dbReference type="EMBL" id="AMY08476.1"/>
    </source>
</evidence>
<evidence type="ECO:0000259" key="8">
    <source>
        <dbReference type="Pfam" id="PF02687"/>
    </source>
</evidence>
<organism evidence="10 11">
    <name type="scientific">Luteitalea pratensis</name>
    <dbReference type="NCBI Taxonomy" id="1855912"/>
    <lineage>
        <taxon>Bacteria</taxon>
        <taxon>Pseudomonadati</taxon>
        <taxon>Acidobacteriota</taxon>
        <taxon>Vicinamibacteria</taxon>
        <taxon>Vicinamibacterales</taxon>
        <taxon>Vicinamibacteraceae</taxon>
        <taxon>Luteitalea</taxon>
    </lineage>
</organism>
<feature type="transmembrane region" description="Helical" evidence="7">
    <location>
        <begin position="96"/>
        <end position="121"/>
    </location>
</feature>
<protein>
    <submittedName>
        <fullName evidence="10">Macrolide export ATP-binding/permease protein MacB</fullName>
        <ecNumber evidence="10">3.6.3.-</ecNumber>
    </submittedName>
</protein>
<evidence type="ECO:0000256" key="1">
    <source>
        <dbReference type="ARBA" id="ARBA00004651"/>
    </source>
</evidence>
<evidence type="ECO:0000256" key="4">
    <source>
        <dbReference type="ARBA" id="ARBA00022989"/>
    </source>
</evidence>
<dbReference type="InterPro" id="IPR003838">
    <property type="entry name" value="ABC3_permease_C"/>
</dbReference>
<evidence type="ECO:0000256" key="2">
    <source>
        <dbReference type="ARBA" id="ARBA00022475"/>
    </source>
</evidence>
<evidence type="ECO:0000256" key="3">
    <source>
        <dbReference type="ARBA" id="ARBA00022692"/>
    </source>
</evidence>
<dbReference type="NCBIfam" id="NF038403">
    <property type="entry name" value="perm_prefix_1"/>
    <property type="match status" value="1"/>
</dbReference>
<keyword evidence="5 7" id="KW-0472">Membrane</keyword>
<feature type="transmembrane region" description="Helical" evidence="7">
    <location>
        <begin position="274"/>
        <end position="295"/>
    </location>
</feature>
<reference evidence="10 11" key="1">
    <citation type="journal article" date="2016" name="Genome Announc.">
        <title>First Complete Genome Sequence of a Subdivision 6 Acidobacterium Strain.</title>
        <authorList>
            <person name="Huang S."/>
            <person name="Vieira S."/>
            <person name="Bunk B."/>
            <person name="Riedel T."/>
            <person name="Sproer C."/>
            <person name="Overmann J."/>
        </authorList>
    </citation>
    <scope>NUCLEOTIDE SEQUENCE [LARGE SCALE GENOMIC DNA]</scope>
    <source>
        <strain evidence="11">DSM 100886 HEG_-6_39</strain>
    </source>
</reference>
<dbReference type="GO" id="GO:0022857">
    <property type="term" value="F:transmembrane transporter activity"/>
    <property type="evidence" value="ECO:0007669"/>
    <property type="project" value="TreeGrafter"/>
</dbReference>
<feature type="transmembrane region" description="Helical" evidence="7">
    <location>
        <begin position="325"/>
        <end position="344"/>
    </location>
</feature>
<proteinExistence type="inferred from homology"/>
<reference evidence="11" key="2">
    <citation type="submission" date="2016-04" db="EMBL/GenBank/DDBJ databases">
        <title>First Complete Genome Sequence of a Subdivision 6 Acidobacterium.</title>
        <authorList>
            <person name="Huang S."/>
            <person name="Vieira S."/>
            <person name="Bunk B."/>
            <person name="Riedel T."/>
            <person name="Sproeer C."/>
            <person name="Overmann J."/>
        </authorList>
    </citation>
    <scope>NUCLEOTIDE SEQUENCE [LARGE SCALE GENOMIC DNA]</scope>
    <source>
        <strain evidence="11">DSM 100886 HEG_-6_39</strain>
    </source>
</reference>
<gene>
    <name evidence="10" type="primary">macB_29</name>
    <name evidence="10" type="ORF">LuPra_01676</name>
</gene>
<keyword evidence="11" id="KW-1185">Reference proteome</keyword>
<dbReference type="AlphaFoldDB" id="A0A143PJ91"/>
<comment type="similarity">
    <text evidence="6">Belongs to the ABC-4 integral membrane protein family.</text>
</comment>
<dbReference type="PANTHER" id="PTHR30572">
    <property type="entry name" value="MEMBRANE COMPONENT OF TRANSPORTER-RELATED"/>
    <property type="match status" value="1"/>
</dbReference>
<dbReference type="PANTHER" id="PTHR30572:SF4">
    <property type="entry name" value="ABC TRANSPORTER PERMEASE YTRF"/>
    <property type="match status" value="1"/>
</dbReference>
<dbReference type="KEGG" id="abac:LuPra_01676"/>
<dbReference type="GO" id="GO:0016787">
    <property type="term" value="F:hydrolase activity"/>
    <property type="evidence" value="ECO:0007669"/>
    <property type="project" value="UniProtKB-KW"/>
</dbReference>
<evidence type="ECO:0000259" key="9">
    <source>
        <dbReference type="Pfam" id="PF12704"/>
    </source>
</evidence>
<dbReference type="EMBL" id="CP015136">
    <property type="protein sequence ID" value="AMY08476.1"/>
    <property type="molecule type" value="Genomic_DNA"/>
</dbReference>
<dbReference type="InterPro" id="IPR025857">
    <property type="entry name" value="MacB_PCD"/>
</dbReference>
<feature type="domain" description="ABC3 transporter permease C-terminal" evidence="8">
    <location>
        <begin position="590"/>
        <end position="702"/>
    </location>
</feature>
<dbReference type="InterPro" id="IPR047928">
    <property type="entry name" value="Perm_prefix_1"/>
</dbReference>
<dbReference type="RefSeq" id="WP_110170316.1">
    <property type="nucleotide sequence ID" value="NZ_CP015136.1"/>
</dbReference>
<keyword evidence="3 7" id="KW-0812">Transmembrane</keyword>
<evidence type="ECO:0000313" key="11">
    <source>
        <dbReference type="Proteomes" id="UP000076079"/>
    </source>
</evidence>
<dbReference type="GO" id="GO:0005524">
    <property type="term" value="F:ATP binding"/>
    <property type="evidence" value="ECO:0007669"/>
    <property type="project" value="UniProtKB-KW"/>
</dbReference>
<keyword evidence="2" id="KW-1003">Cell membrane</keyword>